<dbReference type="RefSeq" id="WP_307634583.1">
    <property type="nucleotide sequence ID" value="NZ_JAUSQL010000001.1"/>
</dbReference>
<accession>A0ABT9PH91</accession>
<evidence type="ECO:0000313" key="1">
    <source>
        <dbReference type="EMBL" id="MDP9832072.1"/>
    </source>
</evidence>
<sequence>MQIVYAIQKYFDRTGIKKAHHQGTGQMASTLGGVKKYVRVRLRPRERTNALHIWERIELFIRGRSIPELFLNELLDFFNGGIRRVGS</sequence>
<dbReference type="EMBL" id="JAUSQL010000001">
    <property type="protein sequence ID" value="MDP9832072.1"/>
    <property type="molecule type" value="Genomic_DNA"/>
</dbReference>
<reference evidence="1 2" key="1">
    <citation type="submission" date="2023-07" db="EMBL/GenBank/DDBJ databases">
        <title>Sequencing the genomes of 1000 actinobacteria strains.</title>
        <authorList>
            <person name="Klenk H.-P."/>
        </authorList>
    </citation>
    <scope>NUCLEOTIDE SEQUENCE [LARGE SCALE GENOMIC DNA]</scope>
    <source>
        <strain evidence="1 2">DSM 19515</strain>
    </source>
</reference>
<gene>
    <name evidence="1" type="ORF">J2S45_000751</name>
</gene>
<name>A0ABT9PH91_9ACTO</name>
<evidence type="ECO:0000313" key="2">
    <source>
        <dbReference type="Proteomes" id="UP001230145"/>
    </source>
</evidence>
<protein>
    <submittedName>
        <fullName evidence="1">Uncharacterized protein</fullName>
    </submittedName>
</protein>
<keyword evidence="2" id="KW-1185">Reference proteome</keyword>
<comment type="caution">
    <text evidence="1">The sequence shown here is derived from an EMBL/GenBank/DDBJ whole genome shotgun (WGS) entry which is preliminary data.</text>
</comment>
<proteinExistence type="predicted"/>
<dbReference type="Proteomes" id="UP001230145">
    <property type="component" value="Unassembled WGS sequence"/>
</dbReference>
<organism evidence="1 2">
    <name type="scientific">Trueperella abortisuis</name>
    <dbReference type="NCBI Taxonomy" id="445930"/>
    <lineage>
        <taxon>Bacteria</taxon>
        <taxon>Bacillati</taxon>
        <taxon>Actinomycetota</taxon>
        <taxon>Actinomycetes</taxon>
        <taxon>Actinomycetales</taxon>
        <taxon>Actinomycetaceae</taxon>
        <taxon>Trueperella</taxon>
    </lineage>
</organism>